<dbReference type="Gene3D" id="1.10.287.1060">
    <property type="entry name" value="ESAT-6-like"/>
    <property type="match status" value="1"/>
</dbReference>
<dbReference type="Pfam" id="PF06013">
    <property type="entry name" value="WXG100"/>
    <property type="match status" value="1"/>
</dbReference>
<dbReference type="NCBIfam" id="TIGR03930">
    <property type="entry name" value="WXG100_ESAT6"/>
    <property type="match status" value="1"/>
</dbReference>
<sequence>MDMAQIRVTPRKLENEAKQMEQTNKQISTLTQDMLNQVSNLTSSWAGDAATAYIGKFKKLQEDMQKMHNMINRYARNMRDMANEYAKTEEKNRQAAEALKNNLIQD</sequence>
<evidence type="ECO:0000313" key="4">
    <source>
        <dbReference type="Proteomes" id="UP000466864"/>
    </source>
</evidence>
<dbReference type="SUPFAM" id="SSF140453">
    <property type="entry name" value="EsxAB dimer-like"/>
    <property type="match status" value="1"/>
</dbReference>
<dbReference type="InterPro" id="IPR010310">
    <property type="entry name" value="T7SS_ESAT-6-like"/>
</dbReference>
<dbReference type="InterPro" id="IPR036689">
    <property type="entry name" value="ESAT-6-like_sf"/>
</dbReference>
<dbReference type="Proteomes" id="UP000466864">
    <property type="component" value="Unassembled WGS sequence"/>
</dbReference>
<keyword evidence="4" id="KW-1185">Reference proteome</keyword>
<accession>A0A7X2P9G0</accession>
<protein>
    <recommendedName>
        <fullName evidence="1">ESAT-6-like protein</fullName>
    </recommendedName>
</protein>
<comment type="caution">
    <text evidence="3">The sequence shown here is derived from an EMBL/GenBank/DDBJ whole genome shotgun (WGS) entry which is preliminary data.</text>
</comment>
<reference evidence="3 4" key="1">
    <citation type="submission" date="2019-08" db="EMBL/GenBank/DDBJ databases">
        <title>In-depth cultivation of the pig gut microbiome towards novel bacterial diversity and tailored functional studies.</title>
        <authorList>
            <person name="Wylensek D."/>
            <person name="Hitch T.C.A."/>
            <person name="Clavel T."/>
        </authorList>
    </citation>
    <scope>NUCLEOTIDE SEQUENCE [LARGE SCALE GENOMIC DNA]</scope>
    <source>
        <strain evidence="3 4">Oil+RF-744-WCA-WT-13</strain>
    </source>
</reference>
<comment type="similarity">
    <text evidence="1">Belongs to the WXG100 family.</text>
</comment>
<gene>
    <name evidence="3" type="ORF">FYJ60_10175</name>
</gene>
<proteinExistence type="inferred from homology"/>
<evidence type="ECO:0000256" key="1">
    <source>
        <dbReference type="RuleBase" id="RU362001"/>
    </source>
</evidence>
<name>A0A7X2P9G0_9FIRM</name>
<organism evidence="3 4">
    <name type="scientific">Bilifractor porci</name>
    <dbReference type="NCBI Taxonomy" id="2606636"/>
    <lineage>
        <taxon>Bacteria</taxon>
        <taxon>Bacillati</taxon>
        <taxon>Bacillota</taxon>
        <taxon>Clostridia</taxon>
        <taxon>Lachnospirales</taxon>
        <taxon>Lachnospiraceae</taxon>
        <taxon>Bilifractor</taxon>
    </lineage>
</organism>
<dbReference type="EMBL" id="VUMV01000008">
    <property type="protein sequence ID" value="MST82683.1"/>
    <property type="molecule type" value="Genomic_DNA"/>
</dbReference>
<evidence type="ECO:0000256" key="2">
    <source>
        <dbReference type="SAM" id="MobiDB-lite"/>
    </source>
</evidence>
<evidence type="ECO:0000313" key="3">
    <source>
        <dbReference type="EMBL" id="MST82683.1"/>
    </source>
</evidence>
<feature type="region of interest" description="Disordered" evidence="2">
    <location>
        <begin position="86"/>
        <end position="106"/>
    </location>
</feature>
<dbReference type="AlphaFoldDB" id="A0A7X2P9G0"/>